<reference evidence="2 3" key="1">
    <citation type="submission" date="2020-02" db="EMBL/GenBank/DDBJ databases">
        <authorList>
            <person name="Zheng R.K."/>
            <person name="Sun C.M."/>
        </authorList>
    </citation>
    <scope>NUCLEOTIDE SEQUENCE [LARGE SCALE GENOMIC DNA]</scope>
    <source>
        <strain evidence="3">zrk23</strain>
    </source>
</reference>
<sequence length="355" mass="38773">MQPSTRDVRSCADRLYAAAAALLAAALLLLVPGTAAAQPAEPCTEARADRVTITRLAERLGDYEGRCVAITGIVAGSIVYADQEAIYTGMLPRSEFGDANPRRVGLRPPYPRPGIDTPPEPGFRRATVTGRVHDCGLDWGVEELEGGGMLISMGSGYCHYNRGAVMGVTSVRYAERLILPRRIGPEAARRIGNIVPAPDDWQYRAIFEPVAAEYRAVLESGDVDRFAEMHGLEGADPKDWSRNDDYADLIWMLSAVFADSGGLADLRRGRLGEPVFFLERDGEGAEEPPSMVIACFFPPDFENDKWPISTADIGSLSWRPYACIVIDYFVRAGDRDAAPSWSIITPVDLFGFVEP</sequence>
<dbReference type="AlphaFoldDB" id="A0A6G6Y7B1"/>
<keyword evidence="3" id="KW-1185">Reference proteome</keyword>
<feature type="signal peptide" evidence="1">
    <location>
        <begin position="1"/>
        <end position="37"/>
    </location>
</feature>
<dbReference type="KEGG" id="spzr:G5C33_12205"/>
<name>A0A6G6Y7B1_9SPHN</name>
<protein>
    <submittedName>
        <fullName evidence="2">Uncharacterized protein</fullName>
    </submittedName>
</protein>
<evidence type="ECO:0000313" key="3">
    <source>
        <dbReference type="Proteomes" id="UP000501568"/>
    </source>
</evidence>
<organism evidence="2 3">
    <name type="scientific">Stakelama tenebrarum</name>
    <dbReference type="NCBI Taxonomy" id="2711215"/>
    <lineage>
        <taxon>Bacteria</taxon>
        <taxon>Pseudomonadati</taxon>
        <taxon>Pseudomonadota</taxon>
        <taxon>Alphaproteobacteria</taxon>
        <taxon>Sphingomonadales</taxon>
        <taxon>Sphingomonadaceae</taxon>
        <taxon>Stakelama</taxon>
    </lineage>
</organism>
<accession>A0A6G6Y7B1</accession>
<dbReference type="EMBL" id="CP049109">
    <property type="protein sequence ID" value="QIG80466.1"/>
    <property type="molecule type" value="Genomic_DNA"/>
</dbReference>
<proteinExistence type="predicted"/>
<gene>
    <name evidence="2" type="ORF">G5C33_12205</name>
</gene>
<evidence type="ECO:0000256" key="1">
    <source>
        <dbReference type="SAM" id="SignalP"/>
    </source>
</evidence>
<dbReference type="RefSeq" id="WP_165327472.1">
    <property type="nucleotide sequence ID" value="NZ_CP049109.1"/>
</dbReference>
<evidence type="ECO:0000313" key="2">
    <source>
        <dbReference type="EMBL" id="QIG80466.1"/>
    </source>
</evidence>
<dbReference type="Proteomes" id="UP000501568">
    <property type="component" value="Chromosome"/>
</dbReference>
<keyword evidence="1" id="KW-0732">Signal</keyword>
<feature type="chain" id="PRO_5026041536" evidence="1">
    <location>
        <begin position="38"/>
        <end position="355"/>
    </location>
</feature>